<proteinExistence type="predicted"/>
<feature type="domain" description="Integrase catalytic" evidence="1">
    <location>
        <begin position="4"/>
        <end position="49"/>
    </location>
</feature>
<dbReference type="Proteomes" id="UP000245802">
    <property type="component" value="Chromosome"/>
</dbReference>
<dbReference type="Pfam" id="PF13333">
    <property type="entry name" value="rve_2"/>
    <property type="match status" value="1"/>
</dbReference>
<dbReference type="AlphaFoldDB" id="A0A2Z3HD44"/>
<gene>
    <name evidence="2" type="ORF">C1280_33855</name>
</gene>
<organism evidence="2 3">
    <name type="scientific">Gemmata obscuriglobus</name>
    <dbReference type="NCBI Taxonomy" id="114"/>
    <lineage>
        <taxon>Bacteria</taxon>
        <taxon>Pseudomonadati</taxon>
        <taxon>Planctomycetota</taxon>
        <taxon>Planctomycetia</taxon>
        <taxon>Gemmatales</taxon>
        <taxon>Gemmataceae</taxon>
        <taxon>Gemmata</taxon>
    </lineage>
</organism>
<dbReference type="EMBL" id="CP025958">
    <property type="protein sequence ID" value="AWM41497.1"/>
    <property type="molecule type" value="Genomic_DNA"/>
</dbReference>
<dbReference type="KEGG" id="gog:C1280_33855"/>
<dbReference type="InterPro" id="IPR001584">
    <property type="entry name" value="Integrase_cat-core"/>
</dbReference>
<dbReference type="OrthoDB" id="289367at2"/>
<accession>A0A2Z3HD44</accession>
<evidence type="ECO:0000313" key="3">
    <source>
        <dbReference type="Proteomes" id="UP000245802"/>
    </source>
</evidence>
<keyword evidence="3" id="KW-1185">Reference proteome</keyword>
<evidence type="ECO:0000259" key="1">
    <source>
        <dbReference type="Pfam" id="PF13333"/>
    </source>
</evidence>
<protein>
    <recommendedName>
        <fullName evidence="1">Integrase catalytic domain-containing protein</fullName>
    </recommendedName>
</protein>
<sequence length="56" mass="6615">MSRHELVHHEDDATRDQAQASIFEYIEAFCNRVRRRSALGHAAPDEYERTHYQSGR</sequence>
<evidence type="ECO:0000313" key="2">
    <source>
        <dbReference type="EMBL" id="AWM41497.1"/>
    </source>
</evidence>
<dbReference type="GO" id="GO:0015074">
    <property type="term" value="P:DNA integration"/>
    <property type="evidence" value="ECO:0007669"/>
    <property type="project" value="InterPro"/>
</dbReference>
<name>A0A2Z3HD44_9BACT</name>
<reference evidence="2 3" key="1">
    <citation type="submission" date="2018-01" db="EMBL/GenBank/DDBJ databases">
        <title>G. obscuriglobus.</title>
        <authorList>
            <person name="Franke J."/>
            <person name="Blomberg W."/>
            <person name="Selmecki A."/>
        </authorList>
    </citation>
    <scope>NUCLEOTIDE SEQUENCE [LARGE SCALE GENOMIC DNA]</scope>
    <source>
        <strain evidence="2 3">DSM 5831</strain>
    </source>
</reference>